<dbReference type="SMART" id="SM00797">
    <property type="entry name" value="AHS2"/>
    <property type="match status" value="1"/>
</dbReference>
<dbReference type="PANTHER" id="PTHR43309">
    <property type="entry name" value="5-OXOPROLINASE SUBUNIT C"/>
    <property type="match status" value="1"/>
</dbReference>
<dbReference type="InterPro" id="IPR029000">
    <property type="entry name" value="Cyclophilin-like_dom_sf"/>
</dbReference>
<organism evidence="5 6">
    <name type="scientific">Photobacterium alginatilyticum</name>
    <dbReference type="NCBI Taxonomy" id="1775171"/>
    <lineage>
        <taxon>Bacteria</taxon>
        <taxon>Pseudomonadati</taxon>
        <taxon>Pseudomonadota</taxon>
        <taxon>Gammaproteobacteria</taxon>
        <taxon>Vibrionales</taxon>
        <taxon>Vibrionaceae</taxon>
        <taxon>Photobacterium</taxon>
    </lineage>
</organism>
<evidence type="ECO:0000313" key="5">
    <source>
        <dbReference type="EMBL" id="NBI55619.1"/>
    </source>
</evidence>
<evidence type="ECO:0000259" key="4">
    <source>
        <dbReference type="SMART" id="SM00797"/>
    </source>
</evidence>
<dbReference type="Proteomes" id="UP000738517">
    <property type="component" value="Unassembled WGS sequence"/>
</dbReference>
<dbReference type="Gene3D" id="2.40.100.10">
    <property type="entry name" value="Cyclophilin-like"/>
    <property type="match status" value="1"/>
</dbReference>
<name>A0ABW9YNZ7_9GAMM</name>
<keyword evidence="2" id="KW-0378">Hydrolase</keyword>
<sequence length="311" mass="33607">MASLEIIHPGMLTLLQDVGRLGVGEQGLSQGGAVDLHAYCWANYLVGNAMDCAQLEITLGQACLKAQGDMICALTGADMGATLGGKPIALWQSFLVKDGQEIKFAYPRSGLRAYLAVKGGFNVPAVFGSVSTVVRNQLGGLQAGRALQKEDSLFVESTVETDNFEPRLAPSRYIPDYSAPIYLRVIESYQCSRFSAESKQQFYQGVYTVTQQTDRMGCRLEGPALVGDIDGIISEAIAYGAIQIPPNGQPIVLLNDRQTLGGYPKLGCIARVDMPRLAQAMPGAAVRFSIGDLELLQQEWQDFSLFFGLPI</sequence>
<dbReference type="Pfam" id="PF02626">
    <property type="entry name" value="CT_A_B"/>
    <property type="match status" value="1"/>
</dbReference>
<evidence type="ECO:0000256" key="2">
    <source>
        <dbReference type="ARBA" id="ARBA00022801"/>
    </source>
</evidence>
<keyword evidence="3" id="KW-0067">ATP-binding</keyword>
<protein>
    <submittedName>
        <fullName evidence="5">Biotin-dependent carboxyltransferase</fullName>
    </submittedName>
</protein>
<accession>A0ABW9YNZ7</accession>
<dbReference type="NCBIfam" id="TIGR00724">
    <property type="entry name" value="urea_amlyse_rel"/>
    <property type="match status" value="1"/>
</dbReference>
<proteinExistence type="predicted"/>
<dbReference type="PANTHER" id="PTHR43309:SF4">
    <property type="entry name" value="CARBOXYLTRANSFERASE DOMAIN-CONTAINING PROTEIN"/>
    <property type="match status" value="1"/>
</dbReference>
<evidence type="ECO:0000256" key="1">
    <source>
        <dbReference type="ARBA" id="ARBA00022741"/>
    </source>
</evidence>
<dbReference type="InterPro" id="IPR052708">
    <property type="entry name" value="PxpC"/>
</dbReference>
<dbReference type="SUPFAM" id="SSF50891">
    <property type="entry name" value="Cyclophilin-like"/>
    <property type="match status" value="1"/>
</dbReference>
<reference evidence="5 6" key="1">
    <citation type="journal article" date="2017" name="Int. J. Syst. Evol. Microbiol.">
        <title>Photobacterium alginatilyticum sp. nov., a marine bacterium isolated from bottom seawater.</title>
        <authorList>
            <person name="Wang X."/>
            <person name="Wang Y."/>
            <person name="Yang X."/>
            <person name="Sun H."/>
            <person name="Li B."/>
            <person name="Zhang X.H."/>
        </authorList>
    </citation>
    <scope>NUCLEOTIDE SEQUENCE [LARGE SCALE GENOMIC DNA]</scope>
    <source>
        <strain evidence="5 6">P03D4</strain>
    </source>
</reference>
<keyword evidence="6" id="KW-1185">Reference proteome</keyword>
<feature type="domain" description="Carboxyltransferase" evidence="4">
    <location>
        <begin position="25"/>
        <end position="306"/>
    </location>
</feature>
<keyword evidence="1" id="KW-0547">Nucleotide-binding</keyword>
<evidence type="ECO:0000256" key="3">
    <source>
        <dbReference type="ARBA" id="ARBA00022840"/>
    </source>
</evidence>
<gene>
    <name evidence="5" type="ORF">EIZ48_24175</name>
</gene>
<evidence type="ECO:0000313" key="6">
    <source>
        <dbReference type="Proteomes" id="UP000738517"/>
    </source>
</evidence>
<dbReference type="InterPro" id="IPR003778">
    <property type="entry name" value="CT_A_B"/>
</dbReference>
<dbReference type="EMBL" id="RSEJ01000033">
    <property type="protein sequence ID" value="NBI55619.1"/>
    <property type="molecule type" value="Genomic_DNA"/>
</dbReference>
<comment type="caution">
    <text evidence="5">The sequence shown here is derived from an EMBL/GenBank/DDBJ whole genome shotgun (WGS) entry which is preliminary data.</text>
</comment>